<dbReference type="Proteomes" id="UP000509303">
    <property type="component" value="Chromosome"/>
</dbReference>
<name>A0A7H8NDZ5_9ACTN</name>
<dbReference type="RefSeq" id="WP_176163675.1">
    <property type="nucleotide sequence ID" value="NZ_CP054929.1"/>
</dbReference>
<dbReference type="AlphaFoldDB" id="A0A7H8NDZ5"/>
<protein>
    <submittedName>
        <fullName evidence="1">Uncharacterized protein</fullName>
    </submittedName>
</protein>
<organism evidence="1 2">
    <name type="scientific">Streptomyces buecherae</name>
    <dbReference type="NCBI Taxonomy" id="2763006"/>
    <lineage>
        <taxon>Bacteria</taxon>
        <taxon>Bacillati</taxon>
        <taxon>Actinomycetota</taxon>
        <taxon>Actinomycetes</taxon>
        <taxon>Kitasatosporales</taxon>
        <taxon>Streptomycetaceae</taxon>
        <taxon>Streptomyces</taxon>
    </lineage>
</organism>
<dbReference type="EMBL" id="CP054929">
    <property type="protein sequence ID" value="QKW51968.1"/>
    <property type="molecule type" value="Genomic_DNA"/>
</dbReference>
<evidence type="ECO:0000313" key="1">
    <source>
        <dbReference type="EMBL" id="QKW51968.1"/>
    </source>
</evidence>
<keyword evidence="2" id="KW-1185">Reference proteome</keyword>
<proteinExistence type="predicted"/>
<evidence type="ECO:0000313" key="2">
    <source>
        <dbReference type="Proteomes" id="UP000509303"/>
    </source>
</evidence>
<sequence>MKGAHRLRVVLVVWKPRVADDPSDVTTAGWPHVLQVQLARDGEVWEPPGVVVRPGERVVTAAARVADAVGIGLPNLHRVLAVDERPAVGGAPAELTLLVDGGWCTDADVVEVPDCLCAHERGCRHRRRWATAEVACADDAALAVGLGAAVGMAPALVVAREGGGAAKGAAYPRPSGR</sequence>
<accession>A0A7H8NDZ5</accession>
<gene>
    <name evidence="1" type="ORF">HUT08_23275</name>
</gene>
<reference evidence="1 2" key="1">
    <citation type="submission" date="2020-06" db="EMBL/GenBank/DDBJ databases">
        <title>Genome mining for natural products.</title>
        <authorList>
            <person name="Zhang B."/>
            <person name="Shi J."/>
            <person name="Ge H."/>
        </authorList>
    </citation>
    <scope>NUCLEOTIDE SEQUENCE [LARGE SCALE GENOMIC DNA]</scope>
    <source>
        <strain evidence="1 2">NA00687</strain>
    </source>
</reference>